<dbReference type="SUPFAM" id="SSF53098">
    <property type="entry name" value="Ribonuclease H-like"/>
    <property type="match status" value="1"/>
</dbReference>
<keyword evidence="3" id="KW-1185">Reference proteome</keyword>
<feature type="domain" description="Tc1-like transposase DDE" evidence="1">
    <location>
        <begin position="114"/>
        <end position="246"/>
    </location>
</feature>
<reference evidence="2" key="1">
    <citation type="submission" date="2019-06" db="EMBL/GenBank/DDBJ databases">
        <authorList>
            <person name="Zheng W."/>
        </authorList>
    </citation>
    <scope>NUCLEOTIDE SEQUENCE</scope>
    <source>
        <strain evidence="2">QDHG01</strain>
    </source>
</reference>
<organism evidence="2 3">
    <name type="scientific">Halteria grandinella</name>
    <dbReference type="NCBI Taxonomy" id="5974"/>
    <lineage>
        <taxon>Eukaryota</taxon>
        <taxon>Sar</taxon>
        <taxon>Alveolata</taxon>
        <taxon>Ciliophora</taxon>
        <taxon>Intramacronucleata</taxon>
        <taxon>Spirotrichea</taxon>
        <taxon>Stichotrichia</taxon>
        <taxon>Sporadotrichida</taxon>
        <taxon>Halteriidae</taxon>
        <taxon>Halteria</taxon>
    </lineage>
</organism>
<dbReference type="InterPro" id="IPR036397">
    <property type="entry name" value="RNaseH_sf"/>
</dbReference>
<dbReference type="AlphaFoldDB" id="A0A8J8NAL5"/>
<sequence>MKQYRLQADKVPSLIPKRRLRLKKLHKDYLLSEKTLQEWAHLSIKQRAKLFHRTFPEVKLSHTSLWRFYKSNGIRFKYIQKVKKVIDFHNQEYHAMFMHMVELLEQAREQKLPIVLLDEAVFTFNTFKTKAWSLPYKCIQVNDFAIKVKTQAFIGGITLDDGLLEWVIHPKSIKTVEFQAFLHQLSERFKGKPFALFLDNLSVHKTNLSKDLFKELGISPIFNIPYSPQFNGIESYFSLLKGEYKNLLLQRIMKGQSVDAVQLIKQATEMVDPVKVKKCVQYGFDCIDKQLQELKQ</sequence>
<name>A0A8J8NAL5_HALGN</name>
<dbReference type="Pfam" id="PF13358">
    <property type="entry name" value="DDE_3"/>
    <property type="match status" value="1"/>
</dbReference>
<proteinExistence type="predicted"/>
<dbReference type="Gene3D" id="3.30.420.10">
    <property type="entry name" value="Ribonuclease H-like superfamily/Ribonuclease H"/>
    <property type="match status" value="1"/>
</dbReference>
<dbReference type="InterPro" id="IPR012337">
    <property type="entry name" value="RNaseH-like_sf"/>
</dbReference>
<evidence type="ECO:0000313" key="2">
    <source>
        <dbReference type="EMBL" id="TNV71416.1"/>
    </source>
</evidence>
<dbReference type="GO" id="GO:0003676">
    <property type="term" value="F:nucleic acid binding"/>
    <property type="evidence" value="ECO:0007669"/>
    <property type="project" value="InterPro"/>
</dbReference>
<protein>
    <recommendedName>
        <fullName evidence="1">Tc1-like transposase DDE domain-containing protein</fullName>
    </recommendedName>
</protein>
<dbReference type="EMBL" id="RRYP01029813">
    <property type="protein sequence ID" value="TNV71416.1"/>
    <property type="molecule type" value="Genomic_DNA"/>
</dbReference>
<accession>A0A8J8NAL5</accession>
<dbReference type="InterPro" id="IPR038717">
    <property type="entry name" value="Tc1-like_DDE_dom"/>
</dbReference>
<comment type="caution">
    <text evidence="2">The sequence shown here is derived from an EMBL/GenBank/DDBJ whole genome shotgun (WGS) entry which is preliminary data.</text>
</comment>
<evidence type="ECO:0000259" key="1">
    <source>
        <dbReference type="Pfam" id="PF13358"/>
    </source>
</evidence>
<gene>
    <name evidence="2" type="ORF">FGO68_gene5467</name>
</gene>
<evidence type="ECO:0000313" key="3">
    <source>
        <dbReference type="Proteomes" id="UP000785679"/>
    </source>
</evidence>
<dbReference type="Proteomes" id="UP000785679">
    <property type="component" value="Unassembled WGS sequence"/>
</dbReference>